<proteinExistence type="predicted"/>
<comment type="caution">
    <text evidence="2">The sequence shown here is derived from an EMBL/GenBank/DDBJ whole genome shotgun (WGS) entry which is preliminary data.</text>
</comment>
<dbReference type="EMBL" id="JAMWBK010000007">
    <property type="protein sequence ID" value="KAJ8903428.1"/>
    <property type="molecule type" value="Genomic_DNA"/>
</dbReference>
<feature type="region of interest" description="Disordered" evidence="1">
    <location>
        <begin position="157"/>
        <end position="178"/>
    </location>
</feature>
<sequence>MFFRNVYAENCFYVVVQDHGLGYLQIIKGMFISNVIAINSDFAVLSQVHGVRHGDVSITSVIAKECRQTLRLKDLDWVRVVEVRVIGSRGSGPIVNIYNCADLKLRDISIIGGKPVISDLSSVSQKRQHRGDHPRETLKSAVWDLCGTETEKRCRKSQNITSRPRGCSKTAHSSAKDKHDPLRHWYSIVHHETIAPTDV</sequence>
<evidence type="ECO:0000256" key="1">
    <source>
        <dbReference type="SAM" id="MobiDB-lite"/>
    </source>
</evidence>
<reference evidence="2 3" key="1">
    <citation type="journal article" date="2023" name="Nat. Commun.">
        <title>Origin of minicircular mitochondrial genomes in red algae.</title>
        <authorList>
            <person name="Lee Y."/>
            <person name="Cho C.H."/>
            <person name="Lee Y.M."/>
            <person name="Park S.I."/>
            <person name="Yang J.H."/>
            <person name="West J.A."/>
            <person name="Bhattacharya D."/>
            <person name="Yoon H.S."/>
        </authorList>
    </citation>
    <scope>NUCLEOTIDE SEQUENCE [LARGE SCALE GENOMIC DNA]</scope>
    <source>
        <strain evidence="2 3">CCMP1338</strain>
        <tissue evidence="2">Whole cell</tissue>
    </source>
</reference>
<protein>
    <submittedName>
        <fullName evidence="2">Uncharacterized protein</fullName>
    </submittedName>
</protein>
<name>A0AAV8UQR2_9RHOD</name>
<keyword evidence="3" id="KW-1185">Reference proteome</keyword>
<dbReference type="AlphaFoldDB" id="A0AAV8UQR2"/>
<dbReference type="Proteomes" id="UP001157974">
    <property type="component" value="Unassembled WGS sequence"/>
</dbReference>
<evidence type="ECO:0000313" key="2">
    <source>
        <dbReference type="EMBL" id="KAJ8903428.1"/>
    </source>
</evidence>
<evidence type="ECO:0000313" key="3">
    <source>
        <dbReference type="Proteomes" id="UP001157974"/>
    </source>
</evidence>
<gene>
    <name evidence="2" type="ORF">NDN08_004536</name>
</gene>
<organism evidence="2 3">
    <name type="scientific">Rhodosorus marinus</name>
    <dbReference type="NCBI Taxonomy" id="101924"/>
    <lineage>
        <taxon>Eukaryota</taxon>
        <taxon>Rhodophyta</taxon>
        <taxon>Stylonematophyceae</taxon>
        <taxon>Stylonematales</taxon>
        <taxon>Stylonemataceae</taxon>
        <taxon>Rhodosorus</taxon>
    </lineage>
</organism>
<accession>A0AAV8UQR2</accession>